<dbReference type="InterPro" id="IPR036328">
    <property type="entry name" value="MliC_sf"/>
</dbReference>
<accession>A0A3N4N7N4</accession>
<feature type="signal peptide" evidence="6">
    <location>
        <begin position="1"/>
        <end position="17"/>
    </location>
</feature>
<name>A0A3N4N7N4_9NEIS</name>
<dbReference type="EMBL" id="RPFL01000014">
    <property type="protein sequence ID" value="RPD87319.1"/>
    <property type="molecule type" value="Genomic_DNA"/>
</dbReference>
<evidence type="ECO:0000256" key="4">
    <source>
        <dbReference type="ARBA" id="ARBA00023288"/>
    </source>
</evidence>
<dbReference type="Pfam" id="PF09864">
    <property type="entry name" value="MliC"/>
    <property type="match status" value="1"/>
</dbReference>
<feature type="domain" description="C-type lysozyme inhibitor" evidence="7">
    <location>
        <begin position="51"/>
        <end position="116"/>
    </location>
</feature>
<dbReference type="PROSITE" id="PS51257">
    <property type="entry name" value="PROKAR_LIPOPROTEIN"/>
    <property type="match status" value="1"/>
</dbReference>
<dbReference type="SUPFAM" id="SSF141488">
    <property type="entry name" value="YdhA-like"/>
    <property type="match status" value="1"/>
</dbReference>
<dbReference type="OrthoDB" id="8606823at2"/>
<dbReference type="InterPro" id="IPR018660">
    <property type="entry name" value="MliC"/>
</dbReference>
<feature type="chain" id="PRO_5017993425" description="C-type lysozyme inhibitor domain-containing protein" evidence="6">
    <location>
        <begin position="18"/>
        <end position="131"/>
    </location>
</feature>
<evidence type="ECO:0000256" key="6">
    <source>
        <dbReference type="SAM" id="SignalP"/>
    </source>
</evidence>
<keyword evidence="1 6" id="KW-0732">Signal</keyword>
<evidence type="ECO:0000313" key="9">
    <source>
        <dbReference type="Proteomes" id="UP000272412"/>
    </source>
</evidence>
<dbReference type="Gene3D" id="2.40.128.200">
    <property type="match status" value="1"/>
</dbReference>
<reference evidence="8 9" key="1">
    <citation type="submission" date="2018-11" db="EMBL/GenBank/DDBJ databases">
        <title>Neisseria weixii sp. nov. isolated from the rectal contents of plateau pika (Ochotona cruzoniae).</title>
        <authorList>
            <person name="Zhang G."/>
        </authorList>
    </citation>
    <scope>NUCLEOTIDE SEQUENCE [LARGE SCALE GENOMIC DNA]</scope>
    <source>
        <strain evidence="8 9">10009</strain>
    </source>
</reference>
<keyword evidence="2" id="KW-0472">Membrane</keyword>
<sequence>MKTITAATLAASITLLAACAQSGNSHHHHHHHHHGDGHHHHHAGMSKPMTFECKNGMSVNVENIGEDKVKLTVANRSAQLTRTSAASGELYTGNTGLWGTGAEWHQKGSEAYFEYTGLHGAKDATVCYHGK</sequence>
<feature type="region of interest" description="Disordered" evidence="5">
    <location>
        <begin position="24"/>
        <end position="49"/>
    </location>
</feature>
<evidence type="ECO:0000256" key="3">
    <source>
        <dbReference type="ARBA" id="ARBA00023139"/>
    </source>
</evidence>
<protein>
    <recommendedName>
        <fullName evidence="7">C-type lysozyme inhibitor domain-containing protein</fullName>
    </recommendedName>
</protein>
<comment type="caution">
    <text evidence="8">The sequence shown here is derived from an EMBL/GenBank/DDBJ whole genome shotgun (WGS) entry which is preliminary data.</text>
</comment>
<evidence type="ECO:0000256" key="1">
    <source>
        <dbReference type="ARBA" id="ARBA00022729"/>
    </source>
</evidence>
<proteinExistence type="predicted"/>
<evidence type="ECO:0000256" key="5">
    <source>
        <dbReference type="SAM" id="MobiDB-lite"/>
    </source>
</evidence>
<evidence type="ECO:0000259" key="7">
    <source>
        <dbReference type="Pfam" id="PF09864"/>
    </source>
</evidence>
<dbReference type="AlphaFoldDB" id="A0A3N4N7N4"/>
<keyword evidence="3" id="KW-0564">Palmitate</keyword>
<dbReference type="RefSeq" id="WP_123804220.1">
    <property type="nucleotide sequence ID" value="NZ_RPFL01000014.1"/>
</dbReference>
<evidence type="ECO:0000313" key="8">
    <source>
        <dbReference type="EMBL" id="RPD87319.1"/>
    </source>
</evidence>
<keyword evidence="4" id="KW-0449">Lipoprotein</keyword>
<keyword evidence="9" id="KW-1185">Reference proteome</keyword>
<gene>
    <name evidence="8" type="ORF">EGK74_06415</name>
</gene>
<evidence type="ECO:0000256" key="2">
    <source>
        <dbReference type="ARBA" id="ARBA00023136"/>
    </source>
</evidence>
<feature type="compositionally biased region" description="Basic residues" evidence="5">
    <location>
        <begin position="25"/>
        <end position="44"/>
    </location>
</feature>
<dbReference type="Proteomes" id="UP000272412">
    <property type="component" value="Unassembled WGS sequence"/>
</dbReference>
<organism evidence="8 9">
    <name type="scientific">Neisseria weixii</name>
    <dbReference type="NCBI Taxonomy" id="1853276"/>
    <lineage>
        <taxon>Bacteria</taxon>
        <taxon>Pseudomonadati</taxon>
        <taxon>Pseudomonadota</taxon>
        <taxon>Betaproteobacteria</taxon>
        <taxon>Neisseriales</taxon>
        <taxon>Neisseriaceae</taxon>
        <taxon>Neisseria</taxon>
    </lineage>
</organism>